<keyword evidence="4" id="KW-1185">Reference proteome</keyword>
<evidence type="ECO:0000313" key="2">
    <source>
        <dbReference type="EMBL" id="MDE8563534.1"/>
    </source>
</evidence>
<protein>
    <submittedName>
        <fullName evidence="3">DUF1540 domain-containing protein</fullName>
    </submittedName>
</protein>
<proteinExistence type="predicted"/>
<organism evidence="3 5">
    <name type="scientific">Anoxybacteroides rupiense</name>
    <dbReference type="NCBI Taxonomy" id="311460"/>
    <lineage>
        <taxon>Bacteria</taxon>
        <taxon>Bacillati</taxon>
        <taxon>Bacillota</taxon>
        <taxon>Bacilli</taxon>
        <taxon>Bacillales</taxon>
        <taxon>Anoxybacillaceae</taxon>
        <taxon>Anoxybacteroides</taxon>
    </lineage>
</organism>
<reference evidence="3 5" key="2">
    <citation type="submission" date="2023-03" db="EMBL/GenBank/DDBJ databases">
        <title>Bacillus Genome Sequencing.</title>
        <authorList>
            <person name="Dunlap C."/>
        </authorList>
    </citation>
    <scope>NUCLEOTIDE SEQUENCE [LARGE SCALE GENOMIC DNA]</scope>
    <source>
        <strain evidence="3 5">NRS-38</strain>
    </source>
</reference>
<comment type="caution">
    <text evidence="3">The sequence shown here is derived from an EMBL/GenBank/DDBJ whole genome shotgun (WGS) entry which is preliminary data.</text>
</comment>
<dbReference type="InterPro" id="IPR011437">
    <property type="entry name" value="DUF1540"/>
</dbReference>
<dbReference type="Proteomes" id="UP001339962">
    <property type="component" value="Unassembled WGS sequence"/>
</dbReference>
<sequence>MAKDVLCEVNTCRHWGDGNQCQADKIYIISHSSHEKAQSSAETDCKTFEAK</sequence>
<evidence type="ECO:0000313" key="3">
    <source>
        <dbReference type="EMBL" id="MED5052870.1"/>
    </source>
</evidence>
<dbReference type="AlphaFoldDB" id="A0ABD5IYQ5"/>
<dbReference type="EMBL" id="JAQOTG010000004">
    <property type="protein sequence ID" value="MDE8563534.1"/>
    <property type="molecule type" value="Genomic_DNA"/>
</dbReference>
<dbReference type="Proteomes" id="UP001213979">
    <property type="component" value="Unassembled WGS sequence"/>
</dbReference>
<reference evidence="2 4" key="1">
    <citation type="submission" date="2023-01" db="EMBL/GenBank/DDBJ databases">
        <title>Genome-based reclassification of Anoxybacillus geothermalis as a later heterotypic synonym of Anoxybacillus rupiensis.</title>
        <authorList>
            <person name="Inan Bektas K."/>
            <person name="Canakci S."/>
            <person name="Belduz A.A."/>
            <person name="Guler H.H."/>
        </authorList>
    </citation>
    <scope>NUCLEOTIDE SEQUENCE [LARGE SCALE GENOMIC DNA]</scope>
    <source>
        <strain evidence="2 4">DSM 17127</strain>
    </source>
</reference>
<feature type="domain" description="DUF1540" evidence="1">
    <location>
        <begin position="5"/>
        <end position="48"/>
    </location>
</feature>
<dbReference type="RefSeq" id="WP_080862730.1">
    <property type="nucleotide sequence ID" value="NZ_JACIDF010000008.1"/>
</dbReference>
<evidence type="ECO:0000313" key="4">
    <source>
        <dbReference type="Proteomes" id="UP001213979"/>
    </source>
</evidence>
<evidence type="ECO:0000259" key="1">
    <source>
        <dbReference type="Pfam" id="PF07561"/>
    </source>
</evidence>
<evidence type="ECO:0000313" key="5">
    <source>
        <dbReference type="Proteomes" id="UP001339962"/>
    </source>
</evidence>
<gene>
    <name evidence="3" type="ORF">P9850_13745</name>
    <name evidence="2" type="ORF">PNH38_06475</name>
</gene>
<dbReference type="Pfam" id="PF07561">
    <property type="entry name" value="DUF1540"/>
    <property type="match status" value="1"/>
</dbReference>
<name>A0ABD5IYQ5_9BACL</name>
<dbReference type="EMBL" id="JARTLI010000036">
    <property type="protein sequence ID" value="MED5052870.1"/>
    <property type="molecule type" value="Genomic_DNA"/>
</dbReference>
<accession>A0ABD5IYQ5</accession>